<gene>
    <name evidence="1" type="ORF">C0Q70_11198</name>
</gene>
<dbReference type="AlphaFoldDB" id="A0A2T7P598"/>
<protein>
    <submittedName>
        <fullName evidence="1">Uncharacterized protein</fullName>
    </submittedName>
</protein>
<sequence length="137" mass="14898">MDLHVSQILQTSCVCKTSERCCASAVRVLHCSCTRCFTTCRTSSSTDVTDLAARLPRPRAFLFLPDVCPSFSPHGCLFFSPDDFPFFSLGLPAASSSQEPILVVSNALPLTVKDPLAGLRDPLPPADCHYQLPVQCH</sequence>
<dbReference type="EMBL" id="PZQS01000006">
    <property type="protein sequence ID" value="PVD28605.1"/>
    <property type="molecule type" value="Genomic_DNA"/>
</dbReference>
<evidence type="ECO:0000313" key="2">
    <source>
        <dbReference type="Proteomes" id="UP000245119"/>
    </source>
</evidence>
<name>A0A2T7P598_POMCA</name>
<evidence type="ECO:0000313" key="1">
    <source>
        <dbReference type="EMBL" id="PVD28605.1"/>
    </source>
</evidence>
<accession>A0A2T7P598</accession>
<dbReference type="Proteomes" id="UP000245119">
    <property type="component" value="Linkage Group LG6"/>
</dbReference>
<proteinExistence type="predicted"/>
<reference evidence="1 2" key="1">
    <citation type="submission" date="2018-04" db="EMBL/GenBank/DDBJ databases">
        <title>The genome of golden apple snail Pomacea canaliculata provides insight into stress tolerance and invasive adaptation.</title>
        <authorList>
            <person name="Liu C."/>
            <person name="Liu B."/>
            <person name="Ren Y."/>
            <person name="Zhang Y."/>
            <person name="Wang H."/>
            <person name="Li S."/>
            <person name="Jiang F."/>
            <person name="Yin L."/>
            <person name="Zhang G."/>
            <person name="Qian W."/>
            <person name="Fan W."/>
        </authorList>
    </citation>
    <scope>NUCLEOTIDE SEQUENCE [LARGE SCALE GENOMIC DNA]</scope>
    <source>
        <strain evidence="1">SZHN2017</strain>
        <tissue evidence="1">Muscle</tissue>
    </source>
</reference>
<organism evidence="1 2">
    <name type="scientific">Pomacea canaliculata</name>
    <name type="common">Golden apple snail</name>
    <dbReference type="NCBI Taxonomy" id="400727"/>
    <lineage>
        <taxon>Eukaryota</taxon>
        <taxon>Metazoa</taxon>
        <taxon>Spiralia</taxon>
        <taxon>Lophotrochozoa</taxon>
        <taxon>Mollusca</taxon>
        <taxon>Gastropoda</taxon>
        <taxon>Caenogastropoda</taxon>
        <taxon>Architaenioglossa</taxon>
        <taxon>Ampullarioidea</taxon>
        <taxon>Ampullariidae</taxon>
        <taxon>Pomacea</taxon>
    </lineage>
</organism>
<keyword evidence="2" id="KW-1185">Reference proteome</keyword>
<comment type="caution">
    <text evidence="1">The sequence shown here is derived from an EMBL/GenBank/DDBJ whole genome shotgun (WGS) entry which is preliminary data.</text>
</comment>